<dbReference type="AlphaFoldDB" id="A0A0L0ELI3"/>
<evidence type="ECO:0008006" key="5">
    <source>
        <dbReference type="Google" id="ProtNLM"/>
    </source>
</evidence>
<comment type="caution">
    <text evidence="3">The sequence shown here is derived from an EMBL/GenBank/DDBJ whole genome shotgun (WGS) entry which is preliminary data.</text>
</comment>
<dbReference type="Proteomes" id="UP000036850">
    <property type="component" value="Unassembled WGS sequence"/>
</dbReference>
<dbReference type="InterPro" id="IPR028974">
    <property type="entry name" value="TSP_type-3_rpt"/>
</dbReference>
<organism evidence="3 4">
    <name type="scientific">Pseudoalteromonas rubra</name>
    <dbReference type="NCBI Taxonomy" id="43658"/>
    <lineage>
        <taxon>Bacteria</taxon>
        <taxon>Pseudomonadati</taxon>
        <taxon>Pseudomonadota</taxon>
        <taxon>Gammaproteobacteria</taxon>
        <taxon>Alteromonadales</taxon>
        <taxon>Pseudoalteromonadaceae</taxon>
        <taxon>Pseudoalteromonas</taxon>
    </lineage>
</organism>
<feature type="compositionally biased region" description="Basic and acidic residues" evidence="1">
    <location>
        <begin position="34"/>
        <end position="45"/>
    </location>
</feature>
<dbReference type="EMBL" id="LFZX01000369">
    <property type="protein sequence ID" value="KNC65180.1"/>
    <property type="molecule type" value="Genomic_DNA"/>
</dbReference>
<gene>
    <name evidence="3" type="ORF">AC626_24750</name>
</gene>
<dbReference type="OrthoDB" id="1121506at2"/>
<feature type="non-terminal residue" evidence="3">
    <location>
        <position position="592"/>
    </location>
</feature>
<dbReference type="GO" id="GO:0005509">
    <property type="term" value="F:calcium ion binding"/>
    <property type="evidence" value="ECO:0007669"/>
    <property type="project" value="InterPro"/>
</dbReference>
<protein>
    <recommendedName>
        <fullName evidence="5">Dystroglycan-type cadherin-like domain-containing protein</fullName>
    </recommendedName>
</protein>
<dbReference type="SUPFAM" id="SSF49313">
    <property type="entry name" value="Cadherin-like"/>
    <property type="match status" value="1"/>
</dbReference>
<proteinExistence type="predicted"/>
<dbReference type="GO" id="GO:0016020">
    <property type="term" value="C:membrane"/>
    <property type="evidence" value="ECO:0007669"/>
    <property type="project" value="InterPro"/>
</dbReference>
<accession>A0A0L0ELI3</accession>
<dbReference type="SUPFAM" id="SSF103647">
    <property type="entry name" value="TSP type-3 repeat"/>
    <property type="match status" value="1"/>
</dbReference>
<name>A0A0L0ELI3_9GAMM</name>
<feature type="region of interest" description="Disordered" evidence="1">
    <location>
        <begin position="293"/>
        <end position="326"/>
    </location>
</feature>
<sequence length="592" mass="63636">MKPLNSIALLLLTVFGATGCGSSGDNHLSSKSSQVDDKKVDDKKVTPGNTDIRISGTVEKGPFVIGSTVTINKLSEKGENTSTTLVTKTINDLGRFEFTATAGDILQITSTGYYRNEITGTLSKDVLTLRSLYEANDNGQQHANVNLLTHLTSTRALALIKNEGQTFEQAIANAEKEFRETFSSVIAAPQGADFASVSIFNSIDETDSAYLLTVSSLIYKYALTASAANNTASEAELTLLVNKLEEDFGADGNIDDTEALSALANMHAQIDPVTVTEHLKQWVADSGSAKIPDINTYLDSDQDGTANSLDTDDDNDGIPDAEDNQPYTAQLVSDDLSLTTKEDSPLEITVSSNSPLESPIQLTIQSQPQHGTLSGSYPNLSYQPNANFNGQDSFTFVLQQGDLLSREITANIVVSAVNDGPSIAGTPPTTVTAGQAYLFTPEVSDVDLDTLTFSVENLPDWAEFNENTGQISGTPVNTDAADYSGIKLSVTDGSISASLPVFGILVAYSPLAAPETLTTDVEQVSLKRYRVNLSWENVDFSDGYEFQFATEPTFSRPLMEKLTVGNELTFEHEVGKYVWRVRTVNPDGLAGE</sequence>
<feature type="signal peptide" evidence="2">
    <location>
        <begin position="1"/>
        <end position="19"/>
    </location>
</feature>
<reference evidence="4" key="1">
    <citation type="submission" date="2015-07" db="EMBL/GenBank/DDBJ databases">
        <title>Draft genome sequence of a Pseudoalteromonas rubra strain, OCN096, isolated from Kaneohe Bay, Oahu, Hawaii.</title>
        <authorList>
            <person name="Beurmann S."/>
            <person name="Ushijima B."/>
            <person name="Belcaid M."/>
            <person name="Callahan S.M."/>
            <person name="Aeby G.S."/>
        </authorList>
    </citation>
    <scope>NUCLEOTIDE SEQUENCE [LARGE SCALE GENOMIC DNA]</scope>
    <source>
        <strain evidence="4">OCN096</strain>
    </source>
</reference>
<evidence type="ECO:0000256" key="2">
    <source>
        <dbReference type="SAM" id="SignalP"/>
    </source>
</evidence>
<dbReference type="PROSITE" id="PS51257">
    <property type="entry name" value="PROKAR_LIPOPROTEIN"/>
    <property type="match status" value="1"/>
</dbReference>
<dbReference type="Gene3D" id="2.60.40.10">
    <property type="entry name" value="Immunoglobulins"/>
    <property type="match status" value="2"/>
</dbReference>
<dbReference type="Pfam" id="PF05345">
    <property type="entry name" value="He_PIG"/>
    <property type="match status" value="1"/>
</dbReference>
<feature type="region of interest" description="Disordered" evidence="1">
    <location>
        <begin position="23"/>
        <end position="48"/>
    </location>
</feature>
<keyword evidence="2" id="KW-0732">Signal</keyword>
<evidence type="ECO:0000256" key="1">
    <source>
        <dbReference type="SAM" id="MobiDB-lite"/>
    </source>
</evidence>
<dbReference type="InterPro" id="IPR015919">
    <property type="entry name" value="Cadherin-like_sf"/>
</dbReference>
<dbReference type="Gene3D" id="2.60.40.3440">
    <property type="match status" value="1"/>
</dbReference>
<feature type="compositionally biased region" description="Acidic residues" evidence="1">
    <location>
        <begin position="310"/>
        <end position="323"/>
    </location>
</feature>
<evidence type="ECO:0000313" key="3">
    <source>
        <dbReference type="EMBL" id="KNC65180.1"/>
    </source>
</evidence>
<feature type="chain" id="PRO_5005537979" description="Dystroglycan-type cadherin-like domain-containing protein" evidence="2">
    <location>
        <begin position="20"/>
        <end position="592"/>
    </location>
</feature>
<feature type="compositionally biased region" description="Polar residues" evidence="1">
    <location>
        <begin position="297"/>
        <end position="309"/>
    </location>
</feature>
<dbReference type="Pfam" id="PF17963">
    <property type="entry name" value="Big_9"/>
    <property type="match status" value="1"/>
</dbReference>
<evidence type="ECO:0000313" key="4">
    <source>
        <dbReference type="Proteomes" id="UP000036850"/>
    </source>
</evidence>
<dbReference type="InterPro" id="IPR013783">
    <property type="entry name" value="Ig-like_fold"/>
</dbReference>